<evidence type="ECO:0000256" key="3">
    <source>
        <dbReference type="ARBA" id="ARBA00022516"/>
    </source>
</evidence>
<evidence type="ECO:0000256" key="2">
    <source>
        <dbReference type="ARBA" id="ARBA00004477"/>
    </source>
</evidence>
<keyword evidence="4 15" id="KW-0812">Transmembrane</keyword>
<dbReference type="PANTHER" id="PTHR12863:SF1">
    <property type="entry name" value="FATTY ACID 2-HYDROXYLASE"/>
    <property type="match status" value="1"/>
</dbReference>
<dbReference type="RefSeq" id="WP_208109848.1">
    <property type="nucleotide sequence ID" value="NZ_SNYW01000009.1"/>
</dbReference>
<dbReference type="GO" id="GO:0080132">
    <property type="term" value="F:fatty acid 2-hydroxylase activity"/>
    <property type="evidence" value="ECO:0007669"/>
    <property type="project" value="InterPro"/>
</dbReference>
<evidence type="ECO:0000313" key="18">
    <source>
        <dbReference type="Proteomes" id="UP000295783"/>
    </source>
</evidence>
<comment type="cofactor">
    <cofactor evidence="1">
        <name>Zn(2+)</name>
        <dbReference type="ChEBI" id="CHEBI:29105"/>
    </cofactor>
</comment>
<dbReference type="GO" id="GO:0005506">
    <property type="term" value="F:iron ion binding"/>
    <property type="evidence" value="ECO:0007669"/>
    <property type="project" value="InterPro"/>
</dbReference>
<dbReference type="Pfam" id="PF04116">
    <property type="entry name" value="FA_hydroxylase"/>
    <property type="match status" value="1"/>
</dbReference>
<evidence type="ECO:0000256" key="5">
    <source>
        <dbReference type="ARBA" id="ARBA00022723"/>
    </source>
</evidence>
<keyword evidence="5" id="KW-0479">Metal-binding</keyword>
<dbReference type="GO" id="GO:0016020">
    <property type="term" value="C:membrane"/>
    <property type="evidence" value="ECO:0007669"/>
    <property type="project" value="InterPro"/>
</dbReference>
<evidence type="ECO:0000256" key="1">
    <source>
        <dbReference type="ARBA" id="ARBA00001947"/>
    </source>
</evidence>
<evidence type="ECO:0000256" key="6">
    <source>
        <dbReference type="ARBA" id="ARBA00022824"/>
    </source>
</evidence>
<feature type="transmembrane region" description="Helical" evidence="15">
    <location>
        <begin position="26"/>
        <end position="46"/>
    </location>
</feature>
<accession>A0A4R6WLL3</accession>
<keyword evidence="9 15" id="KW-1133">Transmembrane helix</keyword>
<comment type="subcellular location">
    <subcellularLocation>
        <location evidence="2">Endoplasmic reticulum membrane</location>
        <topology evidence="2">Multi-pass membrane protein</topology>
    </subcellularLocation>
</comment>
<organism evidence="17 18">
    <name type="scientific">Dongia mobilis</name>
    <dbReference type="NCBI Taxonomy" id="578943"/>
    <lineage>
        <taxon>Bacteria</taxon>
        <taxon>Pseudomonadati</taxon>
        <taxon>Pseudomonadota</taxon>
        <taxon>Alphaproteobacteria</taxon>
        <taxon>Rhodospirillales</taxon>
        <taxon>Dongiaceae</taxon>
        <taxon>Dongia</taxon>
    </lineage>
</organism>
<comment type="caution">
    <text evidence="17">The sequence shown here is derived from an EMBL/GenBank/DDBJ whole genome shotgun (WGS) entry which is preliminary data.</text>
</comment>
<evidence type="ECO:0000256" key="15">
    <source>
        <dbReference type="SAM" id="Phobius"/>
    </source>
</evidence>
<evidence type="ECO:0000256" key="7">
    <source>
        <dbReference type="ARBA" id="ARBA00022832"/>
    </source>
</evidence>
<evidence type="ECO:0000256" key="12">
    <source>
        <dbReference type="ARBA" id="ARBA00023136"/>
    </source>
</evidence>
<keyword evidence="18" id="KW-1185">Reference proteome</keyword>
<evidence type="ECO:0000256" key="9">
    <source>
        <dbReference type="ARBA" id="ARBA00022989"/>
    </source>
</evidence>
<protein>
    <submittedName>
        <fullName evidence="17">Sterol desaturase/sphingolipid hydroxylase (Fatty acid hydroxylase superfamily)</fullName>
    </submittedName>
</protein>
<evidence type="ECO:0000256" key="14">
    <source>
        <dbReference type="SAM" id="MobiDB-lite"/>
    </source>
</evidence>
<keyword evidence="10" id="KW-0560">Oxidoreductase</keyword>
<keyword evidence="13" id="KW-0275">Fatty acid biosynthesis</keyword>
<proteinExistence type="predicted"/>
<dbReference type="EMBL" id="SNYW01000009">
    <property type="protein sequence ID" value="TDQ81456.1"/>
    <property type="molecule type" value="Genomic_DNA"/>
</dbReference>
<dbReference type="AlphaFoldDB" id="A0A4R6WLL3"/>
<evidence type="ECO:0000256" key="8">
    <source>
        <dbReference type="ARBA" id="ARBA00022833"/>
    </source>
</evidence>
<name>A0A4R6WLL3_9PROT</name>
<feature type="region of interest" description="Disordered" evidence="14">
    <location>
        <begin position="238"/>
        <end position="262"/>
    </location>
</feature>
<evidence type="ECO:0000256" key="4">
    <source>
        <dbReference type="ARBA" id="ARBA00022692"/>
    </source>
</evidence>
<evidence type="ECO:0000256" key="13">
    <source>
        <dbReference type="ARBA" id="ARBA00023160"/>
    </source>
</evidence>
<gene>
    <name evidence="17" type="ORF">A8950_2524</name>
</gene>
<feature type="domain" description="Fatty acid hydroxylase" evidence="16">
    <location>
        <begin position="62"/>
        <end position="203"/>
    </location>
</feature>
<keyword evidence="12 15" id="KW-0472">Membrane</keyword>
<dbReference type="GO" id="GO:0006633">
    <property type="term" value="P:fatty acid biosynthetic process"/>
    <property type="evidence" value="ECO:0007669"/>
    <property type="project" value="UniProtKB-KW"/>
</dbReference>
<evidence type="ECO:0000256" key="11">
    <source>
        <dbReference type="ARBA" id="ARBA00023098"/>
    </source>
</evidence>
<keyword evidence="6" id="KW-0256">Endoplasmic reticulum</keyword>
<evidence type="ECO:0000313" key="17">
    <source>
        <dbReference type="EMBL" id="TDQ81456.1"/>
    </source>
</evidence>
<keyword evidence="3" id="KW-0444">Lipid biosynthesis</keyword>
<dbReference type="InterPro" id="IPR006694">
    <property type="entry name" value="Fatty_acid_hydroxylase"/>
</dbReference>
<feature type="transmembrane region" description="Helical" evidence="15">
    <location>
        <begin position="52"/>
        <end position="74"/>
    </location>
</feature>
<keyword evidence="11" id="KW-0443">Lipid metabolism</keyword>
<keyword evidence="7" id="KW-0276">Fatty acid metabolism</keyword>
<evidence type="ECO:0000256" key="10">
    <source>
        <dbReference type="ARBA" id="ARBA00023002"/>
    </source>
</evidence>
<keyword evidence="8" id="KW-0862">Zinc</keyword>
<feature type="transmembrane region" description="Helical" evidence="15">
    <location>
        <begin position="139"/>
        <end position="163"/>
    </location>
</feature>
<sequence>MLRFGFWKDRTHNLARMGMADLVKAFATYPAVHAYLGLAAISLYLVQRWFEGWLPLLIATGLTIIVYPLVWYVLHRWVLHSQFLYKSPLTAKAWKRIHFDHHQDPHNLVVLFGALYTTIPTIAIVTLPIGYLVGGLSGAAMAFAAGLLTTCFYEFCHCVQHLNTSPKTRFMKRLKQLHMWHHFHNEQGNFGITNFLWDRLGNTYYPKANMVPKSPTVFNIGYTAEMAQRYPWVAQLSNNTRGDGNPRRFRANADATHNGPAE</sequence>
<reference evidence="17 18" key="1">
    <citation type="submission" date="2019-03" db="EMBL/GenBank/DDBJ databases">
        <title>Genomic Encyclopedia of Type Strains, Phase III (KMG-III): the genomes of soil and plant-associated and newly described type strains.</title>
        <authorList>
            <person name="Whitman W."/>
        </authorList>
    </citation>
    <scope>NUCLEOTIDE SEQUENCE [LARGE SCALE GENOMIC DNA]</scope>
    <source>
        <strain evidence="17 18">CGMCC 1.7660</strain>
    </source>
</reference>
<feature type="transmembrane region" description="Helical" evidence="15">
    <location>
        <begin position="108"/>
        <end position="133"/>
    </location>
</feature>
<dbReference type="Proteomes" id="UP000295783">
    <property type="component" value="Unassembled WGS sequence"/>
</dbReference>
<dbReference type="PANTHER" id="PTHR12863">
    <property type="entry name" value="FATTY ACID HYDROXYLASE"/>
    <property type="match status" value="1"/>
</dbReference>
<evidence type="ECO:0000259" key="16">
    <source>
        <dbReference type="Pfam" id="PF04116"/>
    </source>
</evidence>
<dbReference type="InterPro" id="IPR014430">
    <property type="entry name" value="Scs7"/>
</dbReference>